<feature type="region of interest" description="Disordered" evidence="2">
    <location>
        <begin position="314"/>
        <end position="338"/>
    </location>
</feature>
<dbReference type="SMART" id="SM00233">
    <property type="entry name" value="PH"/>
    <property type="match status" value="1"/>
</dbReference>
<evidence type="ECO:0000313" key="5">
    <source>
        <dbReference type="EMBL" id="CAD9259895.1"/>
    </source>
</evidence>
<sequence length="537" mass="57759">MEYIEEGNRYLPLPQPFELWKVEQLPTFPGDFQAYFIRESSKAKLHLRWFQLRGHFLYYMHSPEDDVIGIIPLQGCTVTAGEVFPAQPENDLDGGVRRQGAEIIIEHPERRRFVLLADTENERDNYVAALRVRVTEKFAERWANALNDVSVSALLDHTRPSGMPSAEGEGDESFNYEPSDWDAASQGSTGAMMFPDGHTVEAETINASFLNIDKDASFNFEASSAVGGAEGVAAAQAAFASNTAAAVSPTSAPLPPLQSAKPAPKEKPKRRGVAKGFGSDITGENASPNAAGLEDTQVTAKDKTLEAAAFEAPTVNNDGDGLETPSGMDAPSDAEDSEQSFMLDPDDIAELKHEATASKTKVSLSAFGFSLDKLDKVNLKLLAAAGAALFFVLLAIIFSARSTTVAPAVELATTAGKVSPAAVDTPKVIPDAIAEEEAAAKELEIRRQQQLLAERRAREFAEARREAEARATRAAREAADTEAVAEAAKAKQEATRLAAELDAARKAAATAAEAARAAKDMSKQRRRQCYMLVCVDV</sequence>
<proteinExistence type="predicted"/>
<evidence type="ECO:0000256" key="3">
    <source>
        <dbReference type="SAM" id="Phobius"/>
    </source>
</evidence>
<organism evidence="5">
    <name type="scientific">Phaeomonas parva</name>
    <dbReference type="NCBI Taxonomy" id="124430"/>
    <lineage>
        <taxon>Eukaryota</taxon>
        <taxon>Sar</taxon>
        <taxon>Stramenopiles</taxon>
        <taxon>Ochrophyta</taxon>
        <taxon>Pinguiophyceae</taxon>
        <taxon>Pinguiochrysidales</taxon>
        <taxon>Pinguiochrysidaceae</taxon>
        <taxon>Phaeomonas</taxon>
    </lineage>
</organism>
<dbReference type="Pfam" id="PF00169">
    <property type="entry name" value="PH"/>
    <property type="match status" value="1"/>
</dbReference>
<accession>A0A7S1U7Z9</accession>
<dbReference type="InterPro" id="IPR011993">
    <property type="entry name" value="PH-like_dom_sf"/>
</dbReference>
<dbReference type="Gene3D" id="2.30.29.30">
    <property type="entry name" value="Pleckstrin-homology domain (PH domain)/Phosphotyrosine-binding domain (PTB)"/>
    <property type="match status" value="1"/>
</dbReference>
<dbReference type="AlphaFoldDB" id="A0A7S1U7Z9"/>
<evidence type="ECO:0000256" key="1">
    <source>
        <dbReference type="SAM" id="Coils"/>
    </source>
</evidence>
<evidence type="ECO:0000259" key="4">
    <source>
        <dbReference type="SMART" id="SM00233"/>
    </source>
</evidence>
<dbReference type="SUPFAM" id="SSF50729">
    <property type="entry name" value="PH domain-like"/>
    <property type="match status" value="1"/>
</dbReference>
<name>A0A7S1U7Z9_9STRA</name>
<feature type="domain" description="PH" evidence="4">
    <location>
        <begin position="30"/>
        <end position="137"/>
    </location>
</feature>
<keyword evidence="1" id="KW-0175">Coiled coil</keyword>
<feature type="coiled-coil region" evidence="1">
    <location>
        <begin position="433"/>
        <end position="507"/>
    </location>
</feature>
<dbReference type="EMBL" id="HBGJ01028871">
    <property type="protein sequence ID" value="CAD9259895.1"/>
    <property type="molecule type" value="Transcribed_RNA"/>
</dbReference>
<keyword evidence="3" id="KW-0812">Transmembrane</keyword>
<feature type="region of interest" description="Disordered" evidence="2">
    <location>
        <begin position="247"/>
        <end position="294"/>
    </location>
</feature>
<reference evidence="5" key="1">
    <citation type="submission" date="2021-01" db="EMBL/GenBank/DDBJ databases">
        <authorList>
            <person name="Corre E."/>
            <person name="Pelletier E."/>
            <person name="Niang G."/>
            <person name="Scheremetjew M."/>
            <person name="Finn R."/>
            <person name="Kale V."/>
            <person name="Holt S."/>
            <person name="Cochrane G."/>
            <person name="Meng A."/>
            <person name="Brown T."/>
            <person name="Cohen L."/>
        </authorList>
    </citation>
    <scope>NUCLEOTIDE SEQUENCE</scope>
    <source>
        <strain evidence="5">CCMP2877</strain>
    </source>
</reference>
<dbReference type="InterPro" id="IPR001849">
    <property type="entry name" value="PH_domain"/>
</dbReference>
<keyword evidence="3" id="KW-1133">Transmembrane helix</keyword>
<gene>
    <name evidence="5" type="ORF">PPAR1163_LOCUS18269</name>
</gene>
<feature type="transmembrane region" description="Helical" evidence="3">
    <location>
        <begin position="381"/>
        <end position="400"/>
    </location>
</feature>
<keyword evidence="3" id="KW-0472">Membrane</keyword>
<protein>
    <recommendedName>
        <fullName evidence="4">PH domain-containing protein</fullName>
    </recommendedName>
</protein>
<evidence type="ECO:0000256" key="2">
    <source>
        <dbReference type="SAM" id="MobiDB-lite"/>
    </source>
</evidence>